<dbReference type="GO" id="GO:0016192">
    <property type="term" value="P:vesicle-mediated transport"/>
    <property type="evidence" value="ECO:0007669"/>
    <property type="project" value="InterPro"/>
</dbReference>
<evidence type="ECO:0000256" key="5">
    <source>
        <dbReference type="SAM" id="MobiDB-lite"/>
    </source>
</evidence>
<comment type="caution">
    <text evidence="7">The sequence shown here is derived from an EMBL/GenBank/DDBJ whole genome shotgun (WGS) entry which is preliminary data.</text>
</comment>
<dbReference type="InterPro" id="IPR036168">
    <property type="entry name" value="AP2_Mu_C_sf"/>
</dbReference>
<gene>
    <name evidence="7" type="ORF">C6P40_003523</name>
</gene>
<evidence type="ECO:0000259" key="6">
    <source>
        <dbReference type="PROSITE" id="PS51072"/>
    </source>
</evidence>
<dbReference type="GO" id="GO:0006886">
    <property type="term" value="P:intracellular protein transport"/>
    <property type="evidence" value="ECO:0007669"/>
    <property type="project" value="InterPro"/>
</dbReference>
<dbReference type="InterPro" id="IPR018240">
    <property type="entry name" value="Clathrin_mu_CS"/>
</dbReference>
<feature type="compositionally biased region" description="Basic and acidic residues" evidence="5">
    <location>
        <begin position="449"/>
        <end position="458"/>
    </location>
</feature>
<dbReference type="GO" id="GO:0012505">
    <property type="term" value="C:endomembrane system"/>
    <property type="evidence" value="ECO:0007669"/>
    <property type="project" value="UniProtKB-SubCell"/>
</dbReference>
<dbReference type="InterPro" id="IPR028565">
    <property type="entry name" value="MHD"/>
</dbReference>
<dbReference type="SUPFAM" id="SSF64356">
    <property type="entry name" value="SNARE-like"/>
    <property type="match status" value="1"/>
</dbReference>
<feature type="domain" description="MHD" evidence="6">
    <location>
        <begin position="198"/>
        <end position="525"/>
    </location>
</feature>
<reference evidence="7" key="1">
    <citation type="submission" date="2020-11" db="EMBL/GenBank/DDBJ databases">
        <title>Kefir isolates.</title>
        <authorList>
            <person name="Marcisauskas S."/>
            <person name="Kim Y."/>
            <person name="Blasche S."/>
        </authorList>
    </citation>
    <scope>NUCLEOTIDE SEQUENCE</scope>
    <source>
        <strain evidence="7">Olga-1</strain>
    </source>
</reference>
<comment type="subcellular location">
    <subcellularLocation>
        <location evidence="1">Endomembrane system</location>
    </subcellularLocation>
</comment>
<sequence>MSSAIYILDRDLNLIIQRHYREDLDISYILQSFKTIYNKSHPIDLPILEHNGITFVFLKKKEVIFMSPVIGDIDIMSHIAFLEKFSQLLQKYFKHYKLIDSKDDTYNIKADLIKDNYILIYELFDECLDFGIPQLTEFSILKDYIKLMIKPEDYYDNSHFNDELNNVEKTVETEINSSISRTAMTKISWRPKGIFYNKNEFFVNFNEYLKFKFNHKVHKVILNQIHGEIKCKSYLSGMPDLKLGINETLNREKTIFNHIQYHQCVDLNLLNDNTVEFIPPDGEFTLLSYQILNTQVLQPLILVKPQYRIFKKGNNQYKLRIKVDMVTTFKRKFYMVDLKIRIPLIVRHSILFVNFNKTMKFKTKLGSVIHNLDNDSLIWKIEKVQGSMRGEMLAEFDLISEKDLWESHIQNQERVKQEHNDLYYFELGSEFIKLGHNNNLLNPTQQQEQQDREEEREKVKNRRTKKDIMNNDIERIVAVEFQLQNMLYSGLKVDFLSIKEDQLKIQTFPWIMYCVYCKDDDYSFILGGDEFNNELSQDDEKMLIESGRWNGETGEEQKGEYNEGDDDDDNNNKNNSNNNNVQDADHEADFSTALDHVGEIDLKNRKDLDFEEYIVEDEQT</sequence>
<keyword evidence="2" id="KW-0813">Transport</keyword>
<dbReference type="PROSITE" id="PS00991">
    <property type="entry name" value="CLAT_ADAPTOR_M_2"/>
    <property type="match status" value="1"/>
</dbReference>
<protein>
    <recommendedName>
        <fullName evidence="6">MHD domain-containing protein</fullName>
    </recommendedName>
</protein>
<dbReference type="EMBL" id="PUHW01000004">
    <property type="protein sequence ID" value="KAG0691272.1"/>
    <property type="molecule type" value="Genomic_DNA"/>
</dbReference>
<dbReference type="GO" id="GO:0030131">
    <property type="term" value="C:clathrin adaptor complex"/>
    <property type="evidence" value="ECO:0007669"/>
    <property type="project" value="InterPro"/>
</dbReference>
<organism evidence="7 8">
    <name type="scientific">Pichia californica</name>
    <dbReference type="NCBI Taxonomy" id="460514"/>
    <lineage>
        <taxon>Eukaryota</taxon>
        <taxon>Fungi</taxon>
        <taxon>Dikarya</taxon>
        <taxon>Ascomycota</taxon>
        <taxon>Saccharomycotina</taxon>
        <taxon>Pichiomycetes</taxon>
        <taxon>Pichiales</taxon>
        <taxon>Pichiaceae</taxon>
        <taxon>Pichia</taxon>
    </lineage>
</organism>
<evidence type="ECO:0000256" key="1">
    <source>
        <dbReference type="ARBA" id="ARBA00004308"/>
    </source>
</evidence>
<proteinExistence type="predicted"/>
<evidence type="ECO:0000313" key="8">
    <source>
        <dbReference type="Proteomes" id="UP000697127"/>
    </source>
</evidence>
<keyword evidence="4" id="KW-0472">Membrane</keyword>
<dbReference type="Gene3D" id="3.30.450.60">
    <property type="match status" value="1"/>
</dbReference>
<keyword evidence="3" id="KW-0653">Protein transport</keyword>
<feature type="region of interest" description="Disordered" evidence="5">
    <location>
        <begin position="547"/>
        <end position="592"/>
    </location>
</feature>
<dbReference type="Pfam" id="PF00928">
    <property type="entry name" value="Adap_comp_sub"/>
    <property type="match status" value="1"/>
</dbReference>
<evidence type="ECO:0000256" key="4">
    <source>
        <dbReference type="ARBA" id="ARBA00023136"/>
    </source>
</evidence>
<dbReference type="Gene3D" id="2.60.40.1170">
    <property type="entry name" value="Mu homology domain, subdomain B"/>
    <property type="match status" value="2"/>
</dbReference>
<dbReference type="AlphaFoldDB" id="A0A9P6WQ88"/>
<dbReference type="PANTHER" id="PTHR10529">
    <property type="entry name" value="AP COMPLEX SUBUNIT MU"/>
    <property type="match status" value="1"/>
</dbReference>
<feature type="compositionally biased region" description="Low complexity" evidence="5">
    <location>
        <begin position="572"/>
        <end position="582"/>
    </location>
</feature>
<name>A0A9P6WQ88_9ASCO</name>
<accession>A0A9P6WQ88</accession>
<dbReference type="OrthoDB" id="10259133at2759"/>
<dbReference type="InterPro" id="IPR050431">
    <property type="entry name" value="Adaptor_comp_med_subunit"/>
</dbReference>
<evidence type="ECO:0000313" key="7">
    <source>
        <dbReference type="EMBL" id="KAG0691272.1"/>
    </source>
</evidence>
<evidence type="ECO:0000256" key="2">
    <source>
        <dbReference type="ARBA" id="ARBA00022448"/>
    </source>
</evidence>
<feature type="region of interest" description="Disordered" evidence="5">
    <location>
        <begin position="442"/>
        <end position="464"/>
    </location>
</feature>
<dbReference type="InterPro" id="IPR011012">
    <property type="entry name" value="Longin-like_dom_sf"/>
</dbReference>
<keyword evidence="8" id="KW-1185">Reference proteome</keyword>
<dbReference type="SUPFAM" id="SSF49447">
    <property type="entry name" value="Second domain of Mu2 adaptin subunit (ap50) of ap2 adaptor"/>
    <property type="match status" value="1"/>
</dbReference>
<evidence type="ECO:0000256" key="3">
    <source>
        <dbReference type="ARBA" id="ARBA00022927"/>
    </source>
</evidence>
<dbReference type="PROSITE" id="PS51072">
    <property type="entry name" value="MHD"/>
    <property type="match status" value="1"/>
</dbReference>
<dbReference type="Proteomes" id="UP000697127">
    <property type="component" value="Unassembled WGS sequence"/>
</dbReference>